<protein>
    <recommendedName>
        <fullName evidence="7">Cyclin-dependent kinase inhibitor domain-containing protein</fullName>
    </recommendedName>
</protein>
<evidence type="ECO:0000256" key="5">
    <source>
        <dbReference type="ARBA" id="ARBA00023306"/>
    </source>
</evidence>
<feature type="domain" description="Cyclin-dependent kinase inhibitor" evidence="7">
    <location>
        <begin position="53"/>
        <end position="102"/>
    </location>
</feature>
<evidence type="ECO:0000313" key="9">
    <source>
        <dbReference type="Proteomes" id="UP000835052"/>
    </source>
</evidence>
<feature type="compositionally biased region" description="Basic residues" evidence="6">
    <location>
        <begin position="202"/>
        <end position="211"/>
    </location>
</feature>
<evidence type="ECO:0000259" key="7">
    <source>
        <dbReference type="Pfam" id="PF02234"/>
    </source>
</evidence>
<evidence type="ECO:0000313" key="8">
    <source>
        <dbReference type="EMBL" id="CAD6191750.1"/>
    </source>
</evidence>
<keyword evidence="9" id="KW-1185">Reference proteome</keyword>
<dbReference type="OrthoDB" id="6373236at2759"/>
<dbReference type="InterPro" id="IPR044898">
    <property type="entry name" value="CDI_dom_sf"/>
</dbReference>
<reference evidence="8" key="1">
    <citation type="submission" date="2020-10" db="EMBL/GenBank/DDBJ databases">
        <authorList>
            <person name="Kikuchi T."/>
        </authorList>
    </citation>
    <scope>NUCLEOTIDE SEQUENCE</scope>
    <source>
        <strain evidence="8">NKZ352</strain>
    </source>
</reference>
<evidence type="ECO:0000256" key="6">
    <source>
        <dbReference type="SAM" id="MobiDB-lite"/>
    </source>
</evidence>
<accession>A0A8S1HEN5</accession>
<dbReference type="InterPro" id="IPR003175">
    <property type="entry name" value="CDI_dom"/>
</dbReference>
<feature type="region of interest" description="Disordered" evidence="6">
    <location>
        <begin position="119"/>
        <end position="211"/>
    </location>
</feature>
<comment type="similarity">
    <text evidence="2">Belongs to the CDI family.</text>
</comment>
<dbReference type="AlphaFoldDB" id="A0A8S1HEN5"/>
<evidence type="ECO:0000256" key="4">
    <source>
        <dbReference type="ARBA" id="ARBA00023242"/>
    </source>
</evidence>
<dbReference type="Proteomes" id="UP000835052">
    <property type="component" value="Unassembled WGS sequence"/>
</dbReference>
<comment type="subcellular location">
    <subcellularLocation>
        <location evidence="1">Nucleus</location>
    </subcellularLocation>
</comment>
<comment type="caution">
    <text evidence="8">The sequence shown here is derived from an EMBL/GenBank/DDBJ whole genome shotgun (WGS) entry which is preliminary data.</text>
</comment>
<dbReference type="PANTHER" id="PTHR10265">
    <property type="entry name" value="CYCLIN-DEPENDENT KINASE INHIBITOR 1"/>
    <property type="match status" value="1"/>
</dbReference>
<name>A0A8S1HEN5_9PELO</name>
<dbReference type="Gene3D" id="4.10.365.10">
    <property type="entry name" value="p27"/>
    <property type="match status" value="1"/>
</dbReference>
<gene>
    <name evidence="8" type="ORF">CAUJ_LOCUS7669</name>
</gene>
<dbReference type="GO" id="GO:0004861">
    <property type="term" value="F:cyclin-dependent protein serine/threonine kinase inhibitor activity"/>
    <property type="evidence" value="ECO:0007669"/>
    <property type="project" value="InterPro"/>
</dbReference>
<proteinExistence type="inferred from homology"/>
<dbReference type="Pfam" id="PF02234">
    <property type="entry name" value="CDI"/>
    <property type="match status" value="1"/>
</dbReference>
<keyword evidence="3" id="KW-0649">Protein kinase inhibitor</keyword>
<keyword evidence="5" id="KW-0131">Cell cycle</keyword>
<dbReference type="EMBL" id="CAJGYM010000023">
    <property type="protein sequence ID" value="CAD6191750.1"/>
    <property type="molecule type" value="Genomic_DNA"/>
</dbReference>
<feature type="compositionally biased region" description="Low complexity" evidence="6">
    <location>
        <begin position="119"/>
        <end position="136"/>
    </location>
</feature>
<dbReference type="GO" id="GO:0005634">
    <property type="term" value="C:nucleus"/>
    <property type="evidence" value="ECO:0007669"/>
    <property type="project" value="UniProtKB-SubCell"/>
</dbReference>
<evidence type="ECO:0000256" key="1">
    <source>
        <dbReference type="ARBA" id="ARBA00004123"/>
    </source>
</evidence>
<dbReference type="PANTHER" id="PTHR10265:SF46">
    <property type="entry name" value="CYCLIN-DEPENDENT KINASE INHIBITOR 1"/>
    <property type="match status" value="1"/>
</dbReference>
<dbReference type="GO" id="GO:0051726">
    <property type="term" value="P:regulation of cell cycle"/>
    <property type="evidence" value="ECO:0007669"/>
    <property type="project" value="InterPro"/>
</dbReference>
<keyword evidence="4" id="KW-0539">Nucleus</keyword>
<evidence type="ECO:0000256" key="3">
    <source>
        <dbReference type="ARBA" id="ARBA00023013"/>
    </source>
</evidence>
<sequence length="211" mass="23655">MVGMTSDPHLEGSAWPTDRNLLTSVVLGVDLLSCHTRMSVVFPKSPKRSARRCLFGRPPQEETDAWLKEALRKIRQQDAEKYGFDFELGVPIESTSSEYVFEPCSENDVPPFYRTKVLPASTSPASSPQSQANTSAMSLTSCDDSDVSDVSMDSMEYSPVPPSRRSLGTPKKRQGKLTEFMAIRRKRLQRSPKSVDGDEHHRSSRRAVVRF</sequence>
<organism evidence="8 9">
    <name type="scientific">Caenorhabditis auriculariae</name>
    <dbReference type="NCBI Taxonomy" id="2777116"/>
    <lineage>
        <taxon>Eukaryota</taxon>
        <taxon>Metazoa</taxon>
        <taxon>Ecdysozoa</taxon>
        <taxon>Nematoda</taxon>
        <taxon>Chromadorea</taxon>
        <taxon>Rhabditida</taxon>
        <taxon>Rhabditina</taxon>
        <taxon>Rhabditomorpha</taxon>
        <taxon>Rhabditoidea</taxon>
        <taxon>Rhabditidae</taxon>
        <taxon>Peloderinae</taxon>
        <taxon>Caenorhabditis</taxon>
    </lineage>
</organism>
<evidence type="ECO:0000256" key="2">
    <source>
        <dbReference type="ARBA" id="ARBA00006726"/>
    </source>
</evidence>